<protein>
    <submittedName>
        <fullName evidence="1">Uncharacterized protein</fullName>
    </submittedName>
</protein>
<accession>A0A6C0HF99</accession>
<dbReference type="AlphaFoldDB" id="A0A6C0HF99"/>
<dbReference type="EMBL" id="MN739946">
    <property type="protein sequence ID" value="QHT79114.1"/>
    <property type="molecule type" value="Genomic_DNA"/>
</dbReference>
<proteinExistence type="predicted"/>
<reference evidence="1" key="1">
    <citation type="journal article" date="2020" name="Nature">
        <title>Giant virus diversity and host interactions through global metagenomics.</title>
        <authorList>
            <person name="Schulz F."/>
            <person name="Roux S."/>
            <person name="Paez-Espino D."/>
            <person name="Jungbluth S."/>
            <person name="Walsh D.A."/>
            <person name="Denef V.J."/>
            <person name="McMahon K.D."/>
            <person name="Konstantinidis K.T."/>
            <person name="Eloe-Fadrosh E.A."/>
            <person name="Kyrpides N.C."/>
            <person name="Woyke T."/>
        </authorList>
    </citation>
    <scope>NUCLEOTIDE SEQUENCE</scope>
    <source>
        <strain evidence="1">GVMAG-M-3300023179-99</strain>
    </source>
</reference>
<sequence>MYLYVLVPNGAEWEDLTIYLTEEEAITKSKMFPNFRVEIFHQTAVGFCPQYKYYRNGELCSY</sequence>
<evidence type="ECO:0000313" key="1">
    <source>
        <dbReference type="EMBL" id="QHT79114.1"/>
    </source>
</evidence>
<organism evidence="1">
    <name type="scientific">viral metagenome</name>
    <dbReference type="NCBI Taxonomy" id="1070528"/>
    <lineage>
        <taxon>unclassified sequences</taxon>
        <taxon>metagenomes</taxon>
        <taxon>organismal metagenomes</taxon>
    </lineage>
</organism>
<name>A0A6C0HF99_9ZZZZ</name>